<protein>
    <submittedName>
        <fullName evidence="2">Uncharacterized protein</fullName>
    </submittedName>
</protein>
<evidence type="ECO:0000256" key="1">
    <source>
        <dbReference type="SAM" id="MobiDB-lite"/>
    </source>
</evidence>
<sequence>MSDRKDEINKKNEPDWSKVEWTPDLVDYVYDKYENVPVTNEILDDLYTFAMMKVWEELKVDDQIANVILEDLQIKYEKEQAWDDVDLVDADDVDLFETLDLEKKVTKLKEDFTMMLKAKKAKQVKDPEVNKEVVSLSSDKGLEVDDEDIVCLYDVKYPLTNAEIRMFKERPTTSRGPRRQLASTYTRSRAPISSTSRRQPRPRCVLALFTPNAPPPFPHKKRSPILRHMLVYLFSLLYFLNTFDDVLDV</sequence>
<proteinExistence type="predicted"/>
<organism evidence="2 3">
    <name type="scientific">Tanacetum coccineum</name>
    <dbReference type="NCBI Taxonomy" id="301880"/>
    <lineage>
        <taxon>Eukaryota</taxon>
        <taxon>Viridiplantae</taxon>
        <taxon>Streptophyta</taxon>
        <taxon>Embryophyta</taxon>
        <taxon>Tracheophyta</taxon>
        <taxon>Spermatophyta</taxon>
        <taxon>Magnoliopsida</taxon>
        <taxon>eudicotyledons</taxon>
        <taxon>Gunneridae</taxon>
        <taxon>Pentapetalae</taxon>
        <taxon>asterids</taxon>
        <taxon>campanulids</taxon>
        <taxon>Asterales</taxon>
        <taxon>Asteraceae</taxon>
        <taxon>Asteroideae</taxon>
        <taxon>Anthemideae</taxon>
        <taxon>Anthemidinae</taxon>
        <taxon>Tanacetum</taxon>
    </lineage>
</organism>
<reference evidence="2" key="1">
    <citation type="journal article" date="2022" name="Int. J. Mol. Sci.">
        <title>Draft Genome of Tanacetum Coccineum: Genomic Comparison of Closely Related Tanacetum-Family Plants.</title>
        <authorList>
            <person name="Yamashiro T."/>
            <person name="Shiraishi A."/>
            <person name="Nakayama K."/>
            <person name="Satake H."/>
        </authorList>
    </citation>
    <scope>NUCLEOTIDE SEQUENCE</scope>
</reference>
<evidence type="ECO:0000313" key="2">
    <source>
        <dbReference type="EMBL" id="GJT21807.1"/>
    </source>
</evidence>
<dbReference type="EMBL" id="BQNB010013918">
    <property type="protein sequence ID" value="GJT21807.1"/>
    <property type="molecule type" value="Genomic_DNA"/>
</dbReference>
<name>A0ABQ5C6W6_9ASTR</name>
<keyword evidence="3" id="KW-1185">Reference proteome</keyword>
<feature type="region of interest" description="Disordered" evidence="1">
    <location>
        <begin position="170"/>
        <end position="200"/>
    </location>
</feature>
<accession>A0ABQ5C6W6</accession>
<comment type="caution">
    <text evidence="2">The sequence shown here is derived from an EMBL/GenBank/DDBJ whole genome shotgun (WGS) entry which is preliminary data.</text>
</comment>
<evidence type="ECO:0000313" key="3">
    <source>
        <dbReference type="Proteomes" id="UP001151760"/>
    </source>
</evidence>
<reference evidence="2" key="2">
    <citation type="submission" date="2022-01" db="EMBL/GenBank/DDBJ databases">
        <authorList>
            <person name="Yamashiro T."/>
            <person name="Shiraishi A."/>
            <person name="Satake H."/>
            <person name="Nakayama K."/>
        </authorList>
    </citation>
    <scope>NUCLEOTIDE SEQUENCE</scope>
</reference>
<gene>
    <name evidence="2" type="ORF">Tco_0891744</name>
</gene>
<feature type="compositionally biased region" description="Polar residues" evidence="1">
    <location>
        <begin position="181"/>
        <end position="197"/>
    </location>
</feature>
<dbReference type="Proteomes" id="UP001151760">
    <property type="component" value="Unassembled WGS sequence"/>
</dbReference>